<name>A0A095S9S1_9GAMM</name>
<evidence type="ECO:0000313" key="1">
    <source>
        <dbReference type="EMBL" id="KGD61396.1"/>
    </source>
</evidence>
<dbReference type="RefSeq" id="WP_035235409.1">
    <property type="nucleotide sequence ID" value="NZ_ARXV01000025.1"/>
</dbReference>
<dbReference type="NCBIfam" id="TIGR03115">
    <property type="entry name" value="cas7_csf2"/>
    <property type="match status" value="1"/>
</dbReference>
<dbReference type="STRING" id="1177154.Y5S_03734"/>
<dbReference type="eggNOG" id="ENOG503375C">
    <property type="taxonomic scope" value="Bacteria"/>
</dbReference>
<dbReference type="Proteomes" id="UP000029444">
    <property type="component" value="Unassembled WGS sequence"/>
</dbReference>
<dbReference type="EMBL" id="ARXV01000025">
    <property type="protein sequence ID" value="KGD61396.1"/>
    <property type="molecule type" value="Genomic_DNA"/>
</dbReference>
<keyword evidence="2" id="KW-1185">Reference proteome</keyword>
<protein>
    <submittedName>
        <fullName evidence="1">Uncharacterized protein</fullName>
    </submittedName>
</protein>
<reference evidence="1 2" key="1">
    <citation type="submission" date="2012-09" db="EMBL/GenBank/DDBJ databases">
        <title>Genome Sequence of alkane-degrading Bacterium Alcanivorax sp. 19-m-6.</title>
        <authorList>
            <person name="Lai Q."/>
            <person name="Shao Z."/>
        </authorList>
    </citation>
    <scope>NUCLEOTIDE SEQUENCE [LARGE SCALE GENOMIC DNA]</scope>
    <source>
        <strain evidence="1 2">19-m-6</strain>
    </source>
</reference>
<dbReference type="InterPro" id="IPR017546">
    <property type="entry name" value="CRISPR-assoc_prot_Csf2"/>
</dbReference>
<gene>
    <name evidence="1" type="ORF">Y5S_03734</name>
</gene>
<dbReference type="PATRIC" id="fig|1177154.3.peg.3736"/>
<organism evidence="1 2">
    <name type="scientific">Alcanivorax nanhaiticus</name>
    <dbReference type="NCBI Taxonomy" id="1177154"/>
    <lineage>
        <taxon>Bacteria</taxon>
        <taxon>Pseudomonadati</taxon>
        <taxon>Pseudomonadota</taxon>
        <taxon>Gammaproteobacteria</taxon>
        <taxon>Oceanospirillales</taxon>
        <taxon>Alcanivoracaceae</taxon>
        <taxon>Alcanivorax</taxon>
    </lineage>
</organism>
<proteinExistence type="predicted"/>
<comment type="caution">
    <text evidence="1">The sequence shown here is derived from an EMBL/GenBank/DDBJ whole genome shotgun (WGS) entry which is preliminary data.</text>
</comment>
<sequence length="362" mass="40276">MNSINIILTTTSPWYVAFPENESKESKGVSLTQKKSVFGQQVPCYLGNGLRGQFRRSIGQLIIDSLRSKGETIPANVFIGLQTGSASAQPDKSMNSVEELTRSAQHVYMGLFGGGARTLRSRYSVSDITPILHSTVETNEIVAPKGMVDEVLDGLSYTVNDGDNKTVKAIEGWQLIEKRWFTKVDDFERGNVTFELLDTIENGAEAVSDYLSGNAENSKQRKAAKNSDSKEKITKTSVANMLGFETIKTGVKMHFRVDFDATITEPQFGALMLALEAWVNRNYVGGWGRTNFGRFKVDAIRIDSDRFDIFESYTNEALYVDDKFTLANMADDIQSHIAETKSEIESVDRDEIVSYFTNLAKA</sequence>
<accession>A0A095S9S1</accession>
<dbReference type="AlphaFoldDB" id="A0A095S9S1"/>
<evidence type="ECO:0000313" key="2">
    <source>
        <dbReference type="Proteomes" id="UP000029444"/>
    </source>
</evidence>